<dbReference type="Proteomes" id="UP000214646">
    <property type="component" value="Unassembled WGS sequence"/>
</dbReference>
<comment type="caution">
    <text evidence="2">The sequence shown here is derived from an EMBL/GenBank/DDBJ whole genome shotgun (WGS) entry which is preliminary data.</text>
</comment>
<accession>A0A225E4E3</accession>
<dbReference type="EMBL" id="NIDE01000001">
    <property type="protein sequence ID" value="OWK46624.1"/>
    <property type="molecule type" value="Genomic_DNA"/>
</dbReference>
<keyword evidence="1" id="KW-0472">Membrane</keyword>
<keyword evidence="3" id="KW-1185">Reference proteome</keyword>
<gene>
    <name evidence="2" type="ORF">FRUB_00323</name>
</gene>
<reference evidence="3" key="1">
    <citation type="submission" date="2017-06" db="EMBL/GenBank/DDBJ databases">
        <title>Genome analysis of Fimbriiglobus ruber SP5, the first member of the order Planctomycetales with confirmed chitinolytic capability.</title>
        <authorList>
            <person name="Ravin N.V."/>
            <person name="Rakitin A.L."/>
            <person name="Ivanova A.A."/>
            <person name="Beletsky A.V."/>
            <person name="Kulichevskaya I.S."/>
            <person name="Mardanov A.V."/>
            <person name="Dedysh S.N."/>
        </authorList>
    </citation>
    <scope>NUCLEOTIDE SEQUENCE [LARGE SCALE GENOMIC DNA]</scope>
    <source>
        <strain evidence="3">SP5</strain>
    </source>
</reference>
<evidence type="ECO:0000313" key="2">
    <source>
        <dbReference type="EMBL" id="OWK46624.1"/>
    </source>
</evidence>
<evidence type="ECO:0000256" key="1">
    <source>
        <dbReference type="SAM" id="Phobius"/>
    </source>
</evidence>
<sequence length="40" mass="4331">MMLKVNEVDGVNVMTLAVPLTVNGQLIGNMLLFAVPLIVY</sequence>
<keyword evidence="1" id="KW-0812">Transmembrane</keyword>
<organism evidence="2 3">
    <name type="scientific">Fimbriiglobus ruber</name>
    <dbReference type="NCBI Taxonomy" id="1908690"/>
    <lineage>
        <taxon>Bacteria</taxon>
        <taxon>Pseudomonadati</taxon>
        <taxon>Planctomycetota</taxon>
        <taxon>Planctomycetia</taxon>
        <taxon>Gemmatales</taxon>
        <taxon>Gemmataceae</taxon>
        <taxon>Fimbriiglobus</taxon>
    </lineage>
</organism>
<evidence type="ECO:0000313" key="3">
    <source>
        <dbReference type="Proteomes" id="UP000214646"/>
    </source>
</evidence>
<name>A0A225E4E3_9BACT</name>
<proteinExistence type="predicted"/>
<protein>
    <submittedName>
        <fullName evidence="2">Uncharacterized protein</fullName>
    </submittedName>
</protein>
<dbReference type="AlphaFoldDB" id="A0A225E4E3"/>
<keyword evidence="1" id="KW-1133">Transmembrane helix</keyword>
<feature type="transmembrane region" description="Helical" evidence="1">
    <location>
        <begin position="20"/>
        <end position="39"/>
    </location>
</feature>